<evidence type="ECO:0000256" key="9">
    <source>
        <dbReference type="ARBA" id="ARBA00023047"/>
    </source>
</evidence>
<evidence type="ECO:0000256" key="8">
    <source>
        <dbReference type="ARBA" id="ARBA00022989"/>
    </source>
</evidence>
<name>A0ABN6CUT8_9GAMM</name>
<evidence type="ECO:0000256" key="11">
    <source>
        <dbReference type="RuleBase" id="RU361157"/>
    </source>
</evidence>
<organism evidence="13 14">
    <name type="scientific">Thiomicrorhabdus immobilis</name>
    <dbReference type="NCBI Taxonomy" id="2791037"/>
    <lineage>
        <taxon>Bacteria</taxon>
        <taxon>Pseudomonadati</taxon>
        <taxon>Pseudomonadota</taxon>
        <taxon>Gammaproteobacteria</taxon>
        <taxon>Thiotrichales</taxon>
        <taxon>Piscirickettsiaceae</taxon>
        <taxon>Thiomicrorhabdus</taxon>
    </lineage>
</organism>
<keyword evidence="14" id="KW-1185">Reference proteome</keyword>
<dbReference type="PANTHER" id="PTHR30413:SF10">
    <property type="entry name" value="CAPSULE POLYSACCHARIDE EXPORT INNER-MEMBRANE PROTEIN CTRC"/>
    <property type="match status" value="1"/>
</dbReference>
<dbReference type="Pfam" id="PF01061">
    <property type="entry name" value="ABC2_membrane"/>
    <property type="match status" value="1"/>
</dbReference>
<keyword evidence="8 11" id="KW-1133">Transmembrane helix</keyword>
<keyword evidence="7" id="KW-0972">Capsule biogenesis/degradation</keyword>
<feature type="domain" description="ABC transmembrane type-2" evidence="12">
    <location>
        <begin position="31"/>
        <end position="254"/>
    </location>
</feature>
<feature type="transmembrane region" description="Helical" evidence="11">
    <location>
        <begin position="66"/>
        <end position="87"/>
    </location>
</feature>
<dbReference type="PANTHER" id="PTHR30413">
    <property type="entry name" value="INNER MEMBRANE TRANSPORT PERMEASE"/>
    <property type="match status" value="1"/>
</dbReference>
<evidence type="ECO:0000256" key="3">
    <source>
        <dbReference type="ARBA" id="ARBA00022448"/>
    </source>
</evidence>
<gene>
    <name evidence="13" type="primary">kpsM</name>
    <name evidence="13" type="ORF">THMIRHAM_05210</name>
</gene>
<keyword evidence="9" id="KW-0625">Polysaccharide transport</keyword>
<evidence type="ECO:0000256" key="1">
    <source>
        <dbReference type="ARBA" id="ARBA00004651"/>
    </source>
</evidence>
<dbReference type="Proteomes" id="UP001054820">
    <property type="component" value="Chromosome"/>
</dbReference>
<evidence type="ECO:0000259" key="12">
    <source>
        <dbReference type="PROSITE" id="PS51012"/>
    </source>
</evidence>
<evidence type="ECO:0000313" key="14">
    <source>
        <dbReference type="Proteomes" id="UP001054820"/>
    </source>
</evidence>
<feature type="transmembrane region" description="Helical" evidence="11">
    <location>
        <begin position="182"/>
        <end position="205"/>
    </location>
</feature>
<evidence type="ECO:0000256" key="6">
    <source>
        <dbReference type="ARBA" id="ARBA00022692"/>
    </source>
</evidence>
<reference evidence="13" key="1">
    <citation type="journal article" date="2022" name="Arch. Microbiol.">
        <title>Thiomicrorhabdus immobilis sp. nov., a mesophilic sulfur-oxidizing bacterium isolated from sediment of a brackish lake in northern Japan.</title>
        <authorList>
            <person name="Kojima H."/>
            <person name="Mochizuki J."/>
            <person name="Kanda M."/>
            <person name="Watanabe T."/>
            <person name="Fukui M."/>
        </authorList>
    </citation>
    <scope>NUCLEOTIDE SEQUENCE</scope>
    <source>
        <strain evidence="13">Am19</strain>
    </source>
</reference>
<keyword evidence="4 11" id="KW-1003">Cell membrane</keyword>
<dbReference type="InterPro" id="IPR047817">
    <property type="entry name" value="ABC2_TM_bact-type"/>
</dbReference>
<sequence>MQQRTSWQVTKSVWYALFMREMLSRVMTSRYAWFWLLAEPVIFILVMMSIRLFIRGGETVAGSDRVTWLILGLTAFFMFRDSALRAMAAITANKGLFGYRQVKPIDTVFVRIFVEGFLRTIVLITLLIIFGLIGQDVIPIDPLGVMVAWTSVFLLGAGAGVLFSMLAALIPGIDKGVRMMTMPLLLLSGVIFPINNLPVEVQHYLLYNPVLHSLELLREAFLKGYWTISGVSYLYLYYWVLGMLLFGLSLYLRYPYKVKPT</sequence>
<comment type="similarity">
    <text evidence="2 11">Belongs to the ABC-2 integral membrane protein family.</text>
</comment>
<protein>
    <recommendedName>
        <fullName evidence="11">Transport permease protein</fullName>
    </recommendedName>
</protein>
<evidence type="ECO:0000256" key="10">
    <source>
        <dbReference type="ARBA" id="ARBA00023136"/>
    </source>
</evidence>
<dbReference type="PROSITE" id="PS51012">
    <property type="entry name" value="ABC_TM2"/>
    <property type="match status" value="1"/>
</dbReference>
<feature type="transmembrane region" description="Helical" evidence="11">
    <location>
        <begin position="32"/>
        <end position="54"/>
    </location>
</feature>
<dbReference type="RefSeq" id="WP_237262899.1">
    <property type="nucleotide sequence ID" value="NZ_AP024202.1"/>
</dbReference>
<keyword evidence="3 11" id="KW-0813">Transport</keyword>
<dbReference type="InterPro" id="IPR000412">
    <property type="entry name" value="ABC_2_transport"/>
</dbReference>
<dbReference type="PRINTS" id="PR00164">
    <property type="entry name" value="ABC2TRNSPORT"/>
</dbReference>
<feature type="transmembrane region" description="Helical" evidence="11">
    <location>
        <begin position="146"/>
        <end position="170"/>
    </location>
</feature>
<keyword evidence="5" id="KW-0762">Sugar transport</keyword>
<evidence type="ECO:0000256" key="4">
    <source>
        <dbReference type="ARBA" id="ARBA00022475"/>
    </source>
</evidence>
<evidence type="ECO:0000256" key="5">
    <source>
        <dbReference type="ARBA" id="ARBA00022597"/>
    </source>
</evidence>
<dbReference type="EMBL" id="AP024202">
    <property type="protein sequence ID" value="BCN92736.1"/>
    <property type="molecule type" value="Genomic_DNA"/>
</dbReference>
<feature type="transmembrane region" description="Helical" evidence="11">
    <location>
        <begin position="108"/>
        <end position="134"/>
    </location>
</feature>
<evidence type="ECO:0000256" key="7">
    <source>
        <dbReference type="ARBA" id="ARBA00022903"/>
    </source>
</evidence>
<keyword evidence="10 11" id="KW-0472">Membrane</keyword>
<comment type="subcellular location">
    <subcellularLocation>
        <location evidence="11">Cell inner membrane</location>
        <topology evidence="11">Multi-pass membrane protein</topology>
    </subcellularLocation>
    <subcellularLocation>
        <location evidence="1">Cell membrane</location>
        <topology evidence="1">Multi-pass membrane protein</topology>
    </subcellularLocation>
</comment>
<proteinExistence type="inferred from homology"/>
<accession>A0ABN6CUT8</accession>
<evidence type="ECO:0000313" key="13">
    <source>
        <dbReference type="EMBL" id="BCN92736.1"/>
    </source>
</evidence>
<feature type="transmembrane region" description="Helical" evidence="11">
    <location>
        <begin position="225"/>
        <end position="252"/>
    </location>
</feature>
<evidence type="ECO:0000256" key="2">
    <source>
        <dbReference type="ARBA" id="ARBA00007783"/>
    </source>
</evidence>
<dbReference type="InterPro" id="IPR013525">
    <property type="entry name" value="ABC2_TM"/>
</dbReference>
<keyword evidence="6 11" id="KW-0812">Transmembrane</keyword>